<dbReference type="EMBL" id="UGNP01000001">
    <property type="protein sequence ID" value="STX08737.1"/>
    <property type="molecule type" value="Genomic_DNA"/>
</dbReference>
<evidence type="ECO:0000313" key="2">
    <source>
        <dbReference type="EMBL" id="TDR38656.1"/>
    </source>
</evidence>
<dbReference type="Proteomes" id="UP000294641">
    <property type="component" value="Unassembled WGS sequence"/>
</dbReference>
<gene>
    <name evidence="2" type="ORF">DFR61_11531</name>
    <name evidence="1" type="ORF">NCTC10597_00403</name>
</gene>
<evidence type="ECO:0000313" key="1">
    <source>
        <dbReference type="EMBL" id="STX08737.1"/>
    </source>
</evidence>
<reference evidence="1 3" key="1">
    <citation type="submission" date="2018-06" db="EMBL/GenBank/DDBJ databases">
        <authorList>
            <consortium name="Pathogen Informatics"/>
            <person name="Doyle S."/>
        </authorList>
    </citation>
    <scope>NUCLEOTIDE SEQUENCE [LARGE SCALE GENOMIC DNA]</scope>
    <source>
        <strain evidence="1 3">NCTC10597</strain>
    </source>
</reference>
<dbReference type="RefSeq" id="WP_109349510.1">
    <property type="nucleotide sequence ID" value="NZ_BJUE01000040.1"/>
</dbReference>
<dbReference type="EMBL" id="SNZG01000015">
    <property type="protein sequence ID" value="TDR38656.1"/>
    <property type="molecule type" value="Genomic_DNA"/>
</dbReference>
<name>A0A8B4Q4K2_9BACL</name>
<proteinExistence type="predicted"/>
<evidence type="ECO:0000313" key="4">
    <source>
        <dbReference type="Proteomes" id="UP000294641"/>
    </source>
</evidence>
<keyword evidence="4" id="KW-1185">Reference proteome</keyword>
<protein>
    <submittedName>
        <fullName evidence="1">Uncharacterized protein</fullName>
    </submittedName>
</protein>
<sequence length="391" mass="44782">MNKFAKWTISGAMALSLVAPITFQPSTTASAFVWKDTGEAAPKGKFATVYSSTSMKKKLGTIKLGTSFMTTYVGKKWTKLKYKGQTGYILSKELTYYAERANPYDSAVTISKRLTKKINALKAAEAEGDIQKIVEELYPTLEKSVKDMKEELSREGLTKSQIAKFKKESYNPAEKQANRMKKMVQAWDLYTKAAYNMIDFKYTEAREQVDLANKLVNESKKVNTYNKKFTAAVNKKMKDMERRFSYSTFDELAYDFSDPKMIQLTGKEKDVFNKKHSNGIKSTKYTSYTHIFNFNNGNYFNKEDDSKRFKKLTFTMTAGEYWKNKKQDVENLAEVFVNGTVNSKMYVLDSTKKSVKVTVDLTKIHTGRATVIYLIGSLDRDVIISDIRVYR</sequence>
<dbReference type="Proteomes" id="UP000254330">
    <property type="component" value="Unassembled WGS sequence"/>
</dbReference>
<accession>A0A8B4Q4K2</accession>
<dbReference type="AlphaFoldDB" id="A0A8B4Q4K2"/>
<dbReference type="OrthoDB" id="9816557at2"/>
<comment type="caution">
    <text evidence="1">The sequence shown here is derived from an EMBL/GenBank/DDBJ whole genome shotgun (WGS) entry which is preliminary data.</text>
</comment>
<evidence type="ECO:0000313" key="3">
    <source>
        <dbReference type="Proteomes" id="UP000254330"/>
    </source>
</evidence>
<organism evidence="1 3">
    <name type="scientific">Kurthia zopfii</name>
    <dbReference type="NCBI Taxonomy" id="1650"/>
    <lineage>
        <taxon>Bacteria</taxon>
        <taxon>Bacillati</taxon>
        <taxon>Bacillota</taxon>
        <taxon>Bacilli</taxon>
        <taxon>Bacillales</taxon>
        <taxon>Caryophanaceae</taxon>
        <taxon>Kurthia</taxon>
    </lineage>
</organism>
<reference evidence="2 4" key="2">
    <citation type="submission" date="2019-03" db="EMBL/GenBank/DDBJ databases">
        <title>Genomic Encyclopedia of Type Strains, Phase IV (KMG-IV): sequencing the most valuable type-strain genomes for metagenomic binning, comparative biology and taxonomic classification.</title>
        <authorList>
            <person name="Goeker M."/>
        </authorList>
    </citation>
    <scope>NUCLEOTIDE SEQUENCE [LARGE SCALE GENOMIC DNA]</scope>
    <source>
        <strain evidence="2 4">DSM 20580</strain>
    </source>
</reference>